<name>A0A2Z3HFB1_9BACT</name>
<dbReference type="AlphaFoldDB" id="A0A2Z3HFB1"/>
<evidence type="ECO:0000313" key="2">
    <source>
        <dbReference type="Proteomes" id="UP000245802"/>
    </source>
</evidence>
<protein>
    <submittedName>
        <fullName evidence="1">Thioredoxin family protein</fullName>
    </submittedName>
</protein>
<dbReference type="InterPro" id="IPR036249">
    <property type="entry name" value="Thioredoxin-like_sf"/>
</dbReference>
<dbReference type="OrthoDB" id="9947251at2"/>
<reference evidence="1 2" key="1">
    <citation type="submission" date="2018-01" db="EMBL/GenBank/DDBJ databases">
        <title>G. obscuriglobus.</title>
        <authorList>
            <person name="Franke J."/>
            <person name="Blomberg W."/>
            <person name="Selmecki A."/>
        </authorList>
    </citation>
    <scope>NUCLEOTIDE SEQUENCE [LARGE SCALE GENOMIC DNA]</scope>
    <source>
        <strain evidence="1 2">DSM 5831</strain>
    </source>
</reference>
<organism evidence="1 2">
    <name type="scientific">Gemmata obscuriglobus</name>
    <dbReference type="NCBI Taxonomy" id="114"/>
    <lineage>
        <taxon>Bacteria</taxon>
        <taxon>Pseudomonadati</taxon>
        <taxon>Planctomycetota</taxon>
        <taxon>Planctomycetia</taxon>
        <taxon>Gemmatales</taxon>
        <taxon>Gemmataceae</taxon>
        <taxon>Gemmata</taxon>
    </lineage>
</organism>
<dbReference type="SUPFAM" id="SSF52833">
    <property type="entry name" value="Thioredoxin-like"/>
    <property type="match status" value="1"/>
</dbReference>
<evidence type="ECO:0000313" key="1">
    <source>
        <dbReference type="EMBL" id="AWM40020.1"/>
    </source>
</evidence>
<dbReference type="Proteomes" id="UP000245802">
    <property type="component" value="Chromosome"/>
</dbReference>
<dbReference type="Gene3D" id="3.40.30.10">
    <property type="entry name" value="Glutaredoxin"/>
    <property type="match status" value="1"/>
</dbReference>
<gene>
    <name evidence="1" type="ORF">C1280_25465</name>
</gene>
<dbReference type="KEGG" id="gog:C1280_25465"/>
<sequence length="215" mass="21394">MTTTILAAIALSGVLAPAAKPEFQTHTDYASALKLAASEGKPMAVLIGTGNPFAKVLNDSAMTDEAAKLLRDKFVCVAVDTGTAKGAELASQFQLTDGLVISSTGGTYQALRQPGAVSAGDLANHLSTYASAPNTPSTTVTVGAPAAATSAPYTAYPAPLYRGSCSGGGCSGVIQSGYLPTVGGCASGRCPTVIQGGYVLPTMGGCANGRCPTAR</sequence>
<dbReference type="EMBL" id="CP025958">
    <property type="protein sequence ID" value="AWM40020.1"/>
    <property type="molecule type" value="Genomic_DNA"/>
</dbReference>
<keyword evidence="2" id="KW-1185">Reference proteome</keyword>
<dbReference type="RefSeq" id="WP_010041788.1">
    <property type="nucleotide sequence ID" value="NZ_CP025958.1"/>
</dbReference>
<accession>A0A2Z3HFB1</accession>
<proteinExistence type="predicted"/>